<evidence type="ECO:0000313" key="3">
    <source>
        <dbReference type="Proteomes" id="UP000008635"/>
    </source>
</evidence>
<protein>
    <recommendedName>
        <fullName evidence="4">Lipoprotein</fullName>
    </recommendedName>
</protein>
<name>E8U3D2_DEIML</name>
<dbReference type="EMBL" id="CP002454">
    <property type="protein sequence ID" value="ADV65803.1"/>
    <property type="molecule type" value="Genomic_DNA"/>
</dbReference>
<reference evidence="2 3" key="1">
    <citation type="journal article" date="2011" name="Stand. Genomic Sci.">
        <title>Complete genome sequence of Deinococcus maricopensis type strain (LB-34).</title>
        <authorList>
            <person name="Pukall R."/>
            <person name="Zeytun A."/>
            <person name="Lucas S."/>
            <person name="Lapidus A."/>
            <person name="Hammon N."/>
            <person name="Deshpande S."/>
            <person name="Nolan M."/>
            <person name="Cheng J.F."/>
            <person name="Pitluck S."/>
            <person name="Liolios K."/>
            <person name="Pagani I."/>
            <person name="Mikhailova N."/>
            <person name="Ivanova N."/>
            <person name="Mavromatis K."/>
            <person name="Pati A."/>
            <person name="Tapia R."/>
            <person name="Han C."/>
            <person name="Goodwin L."/>
            <person name="Chen A."/>
            <person name="Palaniappan K."/>
            <person name="Land M."/>
            <person name="Hauser L."/>
            <person name="Chang Y.J."/>
            <person name="Jeffries C.D."/>
            <person name="Brambilla E.M."/>
            <person name="Rohde M."/>
            <person name="Goker M."/>
            <person name="Detter J.C."/>
            <person name="Woyke T."/>
            <person name="Bristow J."/>
            <person name="Eisen J.A."/>
            <person name="Markowitz V."/>
            <person name="Hugenholtz P."/>
            <person name="Kyrpides N.C."/>
            <person name="Klenk H.P."/>
        </authorList>
    </citation>
    <scope>NUCLEOTIDE SEQUENCE [LARGE SCALE GENOMIC DNA]</scope>
    <source>
        <strain evidence="3">DSM 21211 / LMG 22137 / NRRL B-23946 / LB-34</strain>
    </source>
</reference>
<keyword evidence="1" id="KW-0732">Signal</keyword>
<evidence type="ECO:0000313" key="2">
    <source>
        <dbReference type="EMBL" id="ADV65803.1"/>
    </source>
</evidence>
<dbReference type="HOGENOM" id="CLU_1774336_0_0_0"/>
<sequence length="146" mass="15599" precursor="true">MRPLLVLILPLGLAACAPATQSSGTLGTLQCTGERLGTLTRVPFTLSANLDHPKREVAGVLTEPGGKAFWVYGRYTPTPEGTQFILSVESHTESFAGVDLIFKKGRAGYFTSSSSLLSGTLQGEQFGGRQKAGVNNYTVRMTCRQS</sequence>
<dbReference type="KEGG" id="dmr:Deima_0139"/>
<evidence type="ECO:0000256" key="1">
    <source>
        <dbReference type="SAM" id="SignalP"/>
    </source>
</evidence>
<feature type="signal peptide" evidence="1">
    <location>
        <begin position="1"/>
        <end position="19"/>
    </location>
</feature>
<dbReference type="OrthoDB" id="67266at2"/>
<dbReference type="RefSeq" id="WP_013555308.1">
    <property type="nucleotide sequence ID" value="NC_014958.1"/>
</dbReference>
<gene>
    <name evidence="2" type="ordered locus">Deima_0139</name>
</gene>
<dbReference type="Proteomes" id="UP000008635">
    <property type="component" value="Chromosome"/>
</dbReference>
<organism evidence="2 3">
    <name type="scientific">Deinococcus maricopensis (strain DSM 21211 / LMG 22137 / NRRL B-23946 / LB-34)</name>
    <dbReference type="NCBI Taxonomy" id="709986"/>
    <lineage>
        <taxon>Bacteria</taxon>
        <taxon>Thermotogati</taxon>
        <taxon>Deinococcota</taxon>
        <taxon>Deinococci</taxon>
        <taxon>Deinococcales</taxon>
        <taxon>Deinococcaceae</taxon>
        <taxon>Deinococcus</taxon>
    </lineage>
</organism>
<evidence type="ECO:0008006" key="4">
    <source>
        <dbReference type="Google" id="ProtNLM"/>
    </source>
</evidence>
<dbReference type="PROSITE" id="PS51257">
    <property type="entry name" value="PROKAR_LIPOPROTEIN"/>
    <property type="match status" value="1"/>
</dbReference>
<dbReference type="AlphaFoldDB" id="E8U3D2"/>
<keyword evidence="3" id="KW-1185">Reference proteome</keyword>
<proteinExistence type="predicted"/>
<accession>E8U3D2</accession>
<reference evidence="3" key="2">
    <citation type="submission" date="2011-01" db="EMBL/GenBank/DDBJ databases">
        <title>The complete genome of Deinococcus maricopensis DSM 21211.</title>
        <authorList>
            <consortium name="US DOE Joint Genome Institute (JGI-PGF)"/>
            <person name="Lucas S."/>
            <person name="Copeland A."/>
            <person name="Lapidus A."/>
            <person name="Goodwin L."/>
            <person name="Pitluck S."/>
            <person name="Kyrpides N."/>
            <person name="Mavromatis K."/>
            <person name="Pagani I."/>
            <person name="Ivanova N."/>
            <person name="Ovchinnikova G."/>
            <person name="Zeytun A."/>
            <person name="Detter J.C."/>
            <person name="Han C."/>
            <person name="Land M."/>
            <person name="Hauser L."/>
            <person name="Markowitz V."/>
            <person name="Cheng J.-F."/>
            <person name="Hugenholtz P."/>
            <person name="Woyke T."/>
            <person name="Wu D."/>
            <person name="Pukall R."/>
            <person name="Gehrich-Schroeter G."/>
            <person name="Brambilla E."/>
            <person name="Klenk H.-P."/>
            <person name="Eisen J.A."/>
        </authorList>
    </citation>
    <scope>NUCLEOTIDE SEQUENCE [LARGE SCALE GENOMIC DNA]</scope>
    <source>
        <strain evidence="3">DSM 21211 / LMG 22137 / NRRL B-23946 / LB-34</strain>
    </source>
</reference>
<feature type="chain" id="PRO_5003231568" description="Lipoprotein" evidence="1">
    <location>
        <begin position="20"/>
        <end position="146"/>
    </location>
</feature>
<dbReference type="STRING" id="709986.Deima_0139"/>